<keyword evidence="2" id="KW-0813">Transport</keyword>
<gene>
    <name evidence="7" type="ORF">CBF32_00270</name>
</gene>
<evidence type="ECO:0000256" key="1">
    <source>
        <dbReference type="ARBA" id="ARBA00005417"/>
    </source>
</evidence>
<keyword evidence="8" id="KW-1185">Reference proteome</keyword>
<dbReference type="Gene3D" id="3.40.50.300">
    <property type="entry name" value="P-loop containing nucleotide triphosphate hydrolases"/>
    <property type="match status" value="1"/>
</dbReference>
<dbReference type="GO" id="GO:0005886">
    <property type="term" value="C:plasma membrane"/>
    <property type="evidence" value="ECO:0007669"/>
    <property type="project" value="UniProtKB-ARBA"/>
</dbReference>
<protein>
    <submittedName>
        <fullName evidence="7">Uncharacterized protein</fullName>
    </submittedName>
</protein>
<evidence type="ECO:0000256" key="4">
    <source>
        <dbReference type="ARBA" id="ARBA00022840"/>
    </source>
</evidence>
<sequence>MILLENISKEFTQKNHQILALSNISLEIKKNEFFGLVGVSGSGKSTLLRIINGLEIPTKGKISLNNNQLEEKMTKKKRHMIQDIGMVFQQFNLLQNVTVKKNVELPLKIQGKKDESIVEEMLNFVGMLEHKDKYPSQLSGGQKQRVAIARALTTKPSILLCDEPTSALDEHNGHEVMKLLKKTQNELGTTIVFVSHELEVIKRWCDRAAIMEKGEVLSIVDVANSTIEEDEASYFERAVWYLS</sequence>
<dbReference type="GO" id="GO:0005524">
    <property type="term" value="F:ATP binding"/>
    <property type="evidence" value="ECO:0007669"/>
    <property type="project" value="UniProtKB-KW"/>
</dbReference>
<dbReference type="PANTHER" id="PTHR42781">
    <property type="entry name" value="SPERMIDINE/PUTRESCINE IMPORT ATP-BINDING PROTEIN POTA"/>
    <property type="match status" value="1"/>
</dbReference>
<comment type="similarity">
    <text evidence="1">Belongs to the ABC transporter superfamily.</text>
</comment>
<dbReference type="EMBL" id="NGJX01000001">
    <property type="protein sequence ID" value="RSU05467.1"/>
    <property type="molecule type" value="Genomic_DNA"/>
</dbReference>
<dbReference type="GO" id="GO:0016887">
    <property type="term" value="F:ATP hydrolysis activity"/>
    <property type="evidence" value="ECO:0007669"/>
    <property type="project" value="InterPro"/>
</dbReference>
<accession>A0A369B0P9</accession>
<evidence type="ECO:0000256" key="5">
    <source>
        <dbReference type="ARBA" id="ARBA00049360"/>
    </source>
</evidence>
<dbReference type="InterPro" id="IPR027417">
    <property type="entry name" value="P-loop_NTPase"/>
</dbReference>
<dbReference type="Pfam" id="PF00005">
    <property type="entry name" value="ABC_tran"/>
    <property type="match status" value="1"/>
</dbReference>
<dbReference type="InterPro" id="IPR017871">
    <property type="entry name" value="ABC_transporter-like_CS"/>
</dbReference>
<dbReference type="InterPro" id="IPR003593">
    <property type="entry name" value="AAA+_ATPase"/>
</dbReference>
<comment type="function">
    <text evidence="6">Part of the ABC transporter FtsEX involved in cellular division. Has ATPase activity. Essential for cell division and viability.</text>
</comment>
<dbReference type="RefSeq" id="WP_114288910.1">
    <property type="nucleotide sequence ID" value="NZ_JAAVMC010000003.1"/>
</dbReference>
<evidence type="ECO:0000256" key="3">
    <source>
        <dbReference type="ARBA" id="ARBA00022741"/>
    </source>
</evidence>
<keyword evidence="4" id="KW-0067">ATP-binding</keyword>
<dbReference type="PANTHER" id="PTHR42781:SF9">
    <property type="entry name" value="AMINO ACID ABC TRANSPORTER, ATP-BINDING PROTEIN-RELATED"/>
    <property type="match status" value="1"/>
</dbReference>
<dbReference type="PROSITE" id="PS50893">
    <property type="entry name" value="ABC_TRANSPORTER_2"/>
    <property type="match status" value="1"/>
</dbReference>
<dbReference type="FunFam" id="3.40.50.300:FF:000056">
    <property type="entry name" value="Cell division ATP-binding protein FtsE"/>
    <property type="match status" value="1"/>
</dbReference>
<comment type="catalytic activity">
    <reaction evidence="5">
        <text>ATP + H2O = ADP + phosphate + H(+)</text>
        <dbReference type="Rhea" id="RHEA:13065"/>
        <dbReference type="ChEBI" id="CHEBI:15377"/>
        <dbReference type="ChEBI" id="CHEBI:15378"/>
        <dbReference type="ChEBI" id="CHEBI:30616"/>
        <dbReference type="ChEBI" id="CHEBI:43474"/>
        <dbReference type="ChEBI" id="CHEBI:456216"/>
    </reaction>
</comment>
<evidence type="ECO:0000256" key="6">
    <source>
        <dbReference type="ARBA" id="ARBA00055994"/>
    </source>
</evidence>
<dbReference type="GeneID" id="63145657"/>
<organism evidence="7 8">
    <name type="scientific">Vagococcus fluvialis</name>
    <dbReference type="NCBI Taxonomy" id="2738"/>
    <lineage>
        <taxon>Bacteria</taxon>
        <taxon>Bacillati</taxon>
        <taxon>Bacillota</taxon>
        <taxon>Bacilli</taxon>
        <taxon>Lactobacillales</taxon>
        <taxon>Enterococcaceae</taxon>
        <taxon>Vagococcus</taxon>
    </lineage>
</organism>
<name>A0A369B0P9_9ENTE</name>
<dbReference type="InterPro" id="IPR050093">
    <property type="entry name" value="ABC_SmlMolc_Importer"/>
</dbReference>
<dbReference type="SMART" id="SM00382">
    <property type="entry name" value="AAA"/>
    <property type="match status" value="1"/>
</dbReference>
<dbReference type="Proteomes" id="UP000288197">
    <property type="component" value="Unassembled WGS sequence"/>
</dbReference>
<evidence type="ECO:0000313" key="8">
    <source>
        <dbReference type="Proteomes" id="UP000288197"/>
    </source>
</evidence>
<keyword evidence="3" id="KW-0547">Nucleotide-binding</keyword>
<evidence type="ECO:0000256" key="2">
    <source>
        <dbReference type="ARBA" id="ARBA00022448"/>
    </source>
</evidence>
<dbReference type="AlphaFoldDB" id="A0A369B0P9"/>
<dbReference type="PROSITE" id="PS00211">
    <property type="entry name" value="ABC_TRANSPORTER_1"/>
    <property type="match status" value="1"/>
</dbReference>
<reference evidence="7 8" key="1">
    <citation type="submission" date="2017-05" db="EMBL/GenBank/DDBJ databases">
        <title>Vagococcus spp. assemblies.</title>
        <authorList>
            <person name="Gulvik C.A."/>
        </authorList>
    </citation>
    <scope>NUCLEOTIDE SEQUENCE [LARGE SCALE GENOMIC DNA]</scope>
    <source>
        <strain evidence="7 8">NCFB 2497</strain>
    </source>
</reference>
<evidence type="ECO:0000313" key="7">
    <source>
        <dbReference type="EMBL" id="RSU05467.1"/>
    </source>
</evidence>
<dbReference type="SUPFAM" id="SSF52540">
    <property type="entry name" value="P-loop containing nucleoside triphosphate hydrolases"/>
    <property type="match status" value="1"/>
</dbReference>
<proteinExistence type="inferred from homology"/>
<comment type="caution">
    <text evidence="7">The sequence shown here is derived from an EMBL/GenBank/DDBJ whole genome shotgun (WGS) entry which is preliminary data.</text>
</comment>
<dbReference type="OrthoDB" id="9802264at2"/>
<dbReference type="InterPro" id="IPR003439">
    <property type="entry name" value="ABC_transporter-like_ATP-bd"/>
</dbReference>